<feature type="transmembrane region" description="Helical" evidence="7">
    <location>
        <begin position="117"/>
        <end position="137"/>
    </location>
</feature>
<feature type="transmembrane region" description="Helical" evidence="7">
    <location>
        <begin position="149"/>
        <end position="167"/>
    </location>
</feature>
<proteinExistence type="inferred from homology"/>
<dbReference type="EMBL" id="JAPJZI010000001">
    <property type="protein sequence ID" value="MDA5400852.1"/>
    <property type="molecule type" value="Genomic_DNA"/>
</dbReference>
<evidence type="ECO:0000256" key="6">
    <source>
        <dbReference type="ARBA" id="ARBA00023136"/>
    </source>
</evidence>
<gene>
    <name evidence="9" type="ORF">OQ273_19925</name>
</gene>
<dbReference type="RefSeq" id="WP_267992676.1">
    <property type="nucleotide sequence ID" value="NZ_JAPJZI010000001.1"/>
</dbReference>
<keyword evidence="3" id="KW-1003">Cell membrane</keyword>
<feature type="transmembrane region" description="Helical" evidence="7">
    <location>
        <begin position="63"/>
        <end position="80"/>
    </location>
</feature>
<evidence type="ECO:0000256" key="7">
    <source>
        <dbReference type="SAM" id="Phobius"/>
    </source>
</evidence>
<feature type="domain" description="Glycine transporter" evidence="8">
    <location>
        <begin position="6"/>
        <end position="79"/>
    </location>
</feature>
<keyword evidence="5 7" id="KW-1133">Transmembrane helix</keyword>
<dbReference type="PANTHER" id="PTHR30506">
    <property type="entry name" value="INNER MEMBRANE PROTEIN"/>
    <property type="match status" value="1"/>
</dbReference>
<evidence type="ECO:0000256" key="4">
    <source>
        <dbReference type="ARBA" id="ARBA00022692"/>
    </source>
</evidence>
<dbReference type="Pfam" id="PF03458">
    <property type="entry name" value="Gly_transporter"/>
    <property type="match status" value="2"/>
</dbReference>
<evidence type="ECO:0000313" key="10">
    <source>
        <dbReference type="Proteomes" id="UP001151234"/>
    </source>
</evidence>
<dbReference type="GO" id="GO:0005886">
    <property type="term" value="C:plasma membrane"/>
    <property type="evidence" value="ECO:0007669"/>
    <property type="project" value="UniProtKB-SubCell"/>
</dbReference>
<evidence type="ECO:0000259" key="8">
    <source>
        <dbReference type="Pfam" id="PF03458"/>
    </source>
</evidence>
<feature type="transmembrane region" description="Helical" evidence="7">
    <location>
        <begin position="30"/>
        <end position="51"/>
    </location>
</feature>
<comment type="subcellular location">
    <subcellularLocation>
        <location evidence="1">Cell membrane</location>
        <topology evidence="1">Multi-pass membrane protein</topology>
    </subcellularLocation>
</comment>
<evidence type="ECO:0000313" key="9">
    <source>
        <dbReference type="EMBL" id="MDA5400852.1"/>
    </source>
</evidence>
<accession>A0A9X3ZIL7</accession>
<keyword evidence="4 7" id="KW-0812">Transmembrane</keyword>
<comment type="similarity">
    <text evidence="2">Belongs to the UPF0126 family.</text>
</comment>
<dbReference type="InterPro" id="IPR005115">
    <property type="entry name" value="Gly_transporter"/>
</dbReference>
<dbReference type="AlphaFoldDB" id="A0A9X3ZIL7"/>
<organism evidence="9 10">
    <name type="scientific">Hoeflea prorocentri</name>
    <dbReference type="NCBI Taxonomy" id="1922333"/>
    <lineage>
        <taxon>Bacteria</taxon>
        <taxon>Pseudomonadati</taxon>
        <taxon>Pseudomonadota</taxon>
        <taxon>Alphaproteobacteria</taxon>
        <taxon>Hyphomicrobiales</taxon>
        <taxon>Rhizobiaceae</taxon>
        <taxon>Hoeflea</taxon>
    </lineage>
</organism>
<sequence>MTILNLLDYTGVAVFAATGALAASRKQLDIIGFLFLASITGIGGGTLRDLVLGLTPVFWVREHVYLLICAVVAVLIFFTANRLESRYRWLLWLDAAGLALFSVMGAAIGLSATSSPAVAIVTGVLTATFGGVLRDLLSGEQSVLMRREIYVTAALLGAGAYVLAIRLDVAGAAASILAFAVAFTIRGGALRFGWRLPSYRHKRGRPPHNSS</sequence>
<reference evidence="9" key="1">
    <citation type="submission" date="2022-11" db="EMBL/GenBank/DDBJ databases">
        <title>Draft genome sequence of Hoeflea poritis E7-10 and Hoeflea prorocentri PM5-8, separated from scleractinian coral Porites lutea and marine dinoflagellate.</title>
        <authorList>
            <person name="Zhang G."/>
            <person name="Wei Q."/>
            <person name="Cai L."/>
        </authorList>
    </citation>
    <scope>NUCLEOTIDE SEQUENCE</scope>
    <source>
        <strain evidence="9">PM5-8</strain>
    </source>
</reference>
<protein>
    <submittedName>
        <fullName evidence="9">Trimeric intracellular cation channel family protein</fullName>
    </submittedName>
</protein>
<evidence type="ECO:0000256" key="1">
    <source>
        <dbReference type="ARBA" id="ARBA00004651"/>
    </source>
</evidence>
<name>A0A9X3ZIL7_9HYPH</name>
<evidence type="ECO:0000256" key="2">
    <source>
        <dbReference type="ARBA" id="ARBA00008193"/>
    </source>
</evidence>
<feature type="transmembrane region" description="Helical" evidence="7">
    <location>
        <begin position="173"/>
        <end position="194"/>
    </location>
</feature>
<evidence type="ECO:0000256" key="3">
    <source>
        <dbReference type="ARBA" id="ARBA00022475"/>
    </source>
</evidence>
<feature type="transmembrane region" description="Helical" evidence="7">
    <location>
        <begin position="89"/>
        <end position="111"/>
    </location>
</feature>
<keyword evidence="10" id="KW-1185">Reference proteome</keyword>
<feature type="transmembrane region" description="Helical" evidence="7">
    <location>
        <begin position="6"/>
        <end position="23"/>
    </location>
</feature>
<dbReference type="Proteomes" id="UP001151234">
    <property type="component" value="Unassembled WGS sequence"/>
</dbReference>
<comment type="caution">
    <text evidence="9">The sequence shown here is derived from an EMBL/GenBank/DDBJ whole genome shotgun (WGS) entry which is preliminary data.</text>
</comment>
<dbReference type="PANTHER" id="PTHR30506:SF3">
    <property type="entry name" value="UPF0126 INNER MEMBRANE PROTEIN YADS-RELATED"/>
    <property type="match status" value="1"/>
</dbReference>
<evidence type="ECO:0000256" key="5">
    <source>
        <dbReference type="ARBA" id="ARBA00022989"/>
    </source>
</evidence>
<keyword evidence="6 7" id="KW-0472">Membrane</keyword>
<feature type="domain" description="Glycine transporter" evidence="8">
    <location>
        <begin position="91"/>
        <end position="164"/>
    </location>
</feature>